<comment type="caution">
    <text evidence="2">The sequence shown here is derived from an EMBL/GenBank/DDBJ whole genome shotgun (WGS) entry which is preliminary data.</text>
</comment>
<feature type="domain" description="HSR" evidence="1">
    <location>
        <begin position="19"/>
        <end position="67"/>
    </location>
</feature>
<dbReference type="AlphaFoldDB" id="A0A553RAB0"/>
<gene>
    <name evidence="2" type="ORF">DNTS_012368</name>
</gene>
<dbReference type="GO" id="GO:0005634">
    <property type="term" value="C:nucleus"/>
    <property type="evidence" value="ECO:0007669"/>
    <property type="project" value="InterPro"/>
</dbReference>
<dbReference type="InterPro" id="IPR043563">
    <property type="entry name" value="Sp110/Sp140/Sp140L-like"/>
</dbReference>
<protein>
    <recommendedName>
        <fullName evidence="1">HSR domain-containing protein</fullName>
    </recommendedName>
</protein>
<keyword evidence="3" id="KW-1185">Reference proteome</keyword>
<organism evidence="2 3">
    <name type="scientific">Danionella cerebrum</name>
    <dbReference type="NCBI Taxonomy" id="2873325"/>
    <lineage>
        <taxon>Eukaryota</taxon>
        <taxon>Metazoa</taxon>
        <taxon>Chordata</taxon>
        <taxon>Craniata</taxon>
        <taxon>Vertebrata</taxon>
        <taxon>Euteleostomi</taxon>
        <taxon>Actinopterygii</taxon>
        <taxon>Neopterygii</taxon>
        <taxon>Teleostei</taxon>
        <taxon>Ostariophysi</taxon>
        <taxon>Cypriniformes</taxon>
        <taxon>Danionidae</taxon>
        <taxon>Danioninae</taxon>
        <taxon>Danionella</taxon>
    </lineage>
</organism>
<evidence type="ECO:0000313" key="2">
    <source>
        <dbReference type="EMBL" id="TRY99093.1"/>
    </source>
</evidence>
<dbReference type="EMBL" id="SRMA01025106">
    <property type="protein sequence ID" value="TRY99093.1"/>
    <property type="molecule type" value="Genomic_DNA"/>
</dbReference>
<evidence type="ECO:0000259" key="1">
    <source>
        <dbReference type="Pfam" id="PF03172"/>
    </source>
</evidence>
<dbReference type="GO" id="GO:0000981">
    <property type="term" value="F:DNA-binding transcription factor activity, RNA polymerase II-specific"/>
    <property type="evidence" value="ECO:0007669"/>
    <property type="project" value="TreeGrafter"/>
</dbReference>
<feature type="non-terminal residue" evidence="2">
    <location>
        <position position="1"/>
    </location>
</feature>
<sequence length="147" mass="17884">RCVPSWVSRDPMELDFFTNEQLLRYFRRKKTQISTIEQPRMLLSHLRDHGLLRDDLYKAGNTLSRHYSPQQGHQIQLKPPRANIQKVNAMRSQKQKGLYEVLDCLEKERSEHMHFFWRCVFEDYILQMYPLFRVFKHCLQDPGLWFL</sequence>
<dbReference type="PANTHER" id="PTHR46386:SF1">
    <property type="entry name" value="NUCLEAR BODY PROTEIN SP140-LIKE PROTEIN"/>
    <property type="match status" value="1"/>
</dbReference>
<name>A0A553RAB0_9TELE</name>
<reference evidence="2 3" key="1">
    <citation type="journal article" date="2019" name="Sci. Data">
        <title>Hybrid genome assembly and annotation of Danionella translucida.</title>
        <authorList>
            <person name="Kadobianskyi M."/>
            <person name="Schulze L."/>
            <person name="Schuelke M."/>
            <person name="Judkewitz B."/>
        </authorList>
    </citation>
    <scope>NUCLEOTIDE SEQUENCE [LARGE SCALE GENOMIC DNA]</scope>
    <source>
        <strain evidence="2 3">Bolton</strain>
    </source>
</reference>
<accession>A0A553RAB0</accession>
<proteinExistence type="predicted"/>
<evidence type="ECO:0000313" key="3">
    <source>
        <dbReference type="Proteomes" id="UP000316079"/>
    </source>
</evidence>
<dbReference type="InterPro" id="IPR004865">
    <property type="entry name" value="HSR_dom"/>
</dbReference>
<dbReference type="OrthoDB" id="1870062at2759"/>
<dbReference type="Proteomes" id="UP000316079">
    <property type="component" value="Unassembled WGS sequence"/>
</dbReference>
<dbReference type="Pfam" id="PF03172">
    <property type="entry name" value="HSR"/>
    <property type="match status" value="1"/>
</dbReference>
<dbReference type="PANTHER" id="PTHR46386">
    <property type="entry name" value="NUCLEAR BODY PROTEIN SP140"/>
    <property type="match status" value="1"/>
</dbReference>